<sequence length="142" mass="16807">MNKRPCYFDILKAISSDILKAISSDILKAINSDILKAISSARIRKEKEQKEKEEREFVARKKGERENLRLKREKICGSRERKDRGKEKEREEKYIRSLLKKIDLEIEAKRIESTKGERVKSSLDMYNLKQKFKPKVETIAYT</sequence>
<dbReference type="Proteomes" id="UP000499080">
    <property type="component" value="Unassembled WGS sequence"/>
</dbReference>
<comment type="caution">
    <text evidence="1">The sequence shown here is derived from an EMBL/GenBank/DDBJ whole genome shotgun (WGS) entry which is preliminary data.</text>
</comment>
<dbReference type="AlphaFoldDB" id="A0A4Y2K166"/>
<protein>
    <submittedName>
        <fullName evidence="1">Uncharacterized protein</fullName>
    </submittedName>
</protein>
<evidence type="ECO:0000313" key="1">
    <source>
        <dbReference type="EMBL" id="GBM95569.1"/>
    </source>
</evidence>
<dbReference type="EMBL" id="BGPR01004070">
    <property type="protein sequence ID" value="GBM95569.1"/>
    <property type="molecule type" value="Genomic_DNA"/>
</dbReference>
<evidence type="ECO:0000313" key="2">
    <source>
        <dbReference type="Proteomes" id="UP000499080"/>
    </source>
</evidence>
<name>A0A4Y2K166_ARAVE</name>
<keyword evidence="2" id="KW-1185">Reference proteome</keyword>
<organism evidence="1 2">
    <name type="scientific">Araneus ventricosus</name>
    <name type="common">Orbweaver spider</name>
    <name type="synonym">Epeira ventricosa</name>
    <dbReference type="NCBI Taxonomy" id="182803"/>
    <lineage>
        <taxon>Eukaryota</taxon>
        <taxon>Metazoa</taxon>
        <taxon>Ecdysozoa</taxon>
        <taxon>Arthropoda</taxon>
        <taxon>Chelicerata</taxon>
        <taxon>Arachnida</taxon>
        <taxon>Araneae</taxon>
        <taxon>Araneomorphae</taxon>
        <taxon>Entelegynae</taxon>
        <taxon>Araneoidea</taxon>
        <taxon>Araneidae</taxon>
        <taxon>Araneus</taxon>
    </lineage>
</organism>
<accession>A0A4Y2K166</accession>
<reference evidence="1 2" key="1">
    <citation type="journal article" date="2019" name="Sci. Rep.">
        <title>Orb-weaving spider Araneus ventricosus genome elucidates the spidroin gene catalogue.</title>
        <authorList>
            <person name="Kono N."/>
            <person name="Nakamura H."/>
            <person name="Ohtoshi R."/>
            <person name="Moran D.A.P."/>
            <person name="Shinohara A."/>
            <person name="Yoshida Y."/>
            <person name="Fujiwara M."/>
            <person name="Mori M."/>
            <person name="Tomita M."/>
            <person name="Arakawa K."/>
        </authorList>
    </citation>
    <scope>NUCLEOTIDE SEQUENCE [LARGE SCALE GENOMIC DNA]</scope>
</reference>
<gene>
    <name evidence="1" type="ORF">AVEN_34289_1</name>
</gene>
<proteinExistence type="predicted"/>